<proteinExistence type="predicted"/>
<evidence type="ECO:0000313" key="3">
    <source>
        <dbReference type="Proteomes" id="UP000000763"/>
    </source>
</evidence>
<reference evidence="3" key="2">
    <citation type="journal article" date="2008" name="Nucleic Acids Res.">
        <title>The rice annotation project database (RAP-DB): 2008 update.</title>
        <authorList>
            <consortium name="The rice annotation project (RAP)"/>
        </authorList>
    </citation>
    <scope>GENOME REANNOTATION</scope>
    <source>
        <strain evidence="3">cv. Nipponbare</strain>
    </source>
</reference>
<evidence type="ECO:0000313" key="2">
    <source>
        <dbReference type="EMBL" id="BAF10150.1"/>
    </source>
</evidence>
<protein>
    <submittedName>
        <fullName evidence="2">Os02g0768100 protein</fullName>
    </submittedName>
</protein>
<dbReference type="Proteomes" id="UP000000763">
    <property type="component" value="Chromosome 2"/>
</dbReference>
<organism evidence="2 3">
    <name type="scientific">Oryza sativa subsp. japonica</name>
    <name type="common">Rice</name>
    <dbReference type="NCBI Taxonomy" id="39947"/>
    <lineage>
        <taxon>Eukaryota</taxon>
        <taxon>Viridiplantae</taxon>
        <taxon>Streptophyta</taxon>
        <taxon>Embryophyta</taxon>
        <taxon>Tracheophyta</taxon>
        <taxon>Spermatophyta</taxon>
        <taxon>Magnoliopsida</taxon>
        <taxon>Liliopsida</taxon>
        <taxon>Poales</taxon>
        <taxon>Poaceae</taxon>
        <taxon>BOP clade</taxon>
        <taxon>Oryzoideae</taxon>
        <taxon>Oryzeae</taxon>
        <taxon>Oryzinae</taxon>
        <taxon>Oryza</taxon>
        <taxon>Oryza sativa</taxon>
    </lineage>
</organism>
<feature type="region of interest" description="Disordered" evidence="1">
    <location>
        <begin position="22"/>
        <end position="60"/>
    </location>
</feature>
<gene>
    <name evidence="2" type="ordered locus">Os02g0768100</name>
</gene>
<dbReference type="KEGG" id="dosa:Os02g0768100"/>
<evidence type="ECO:0000256" key="1">
    <source>
        <dbReference type="SAM" id="MobiDB-lite"/>
    </source>
</evidence>
<accession>A0A0P0VPZ0</accession>
<dbReference type="Gramene" id="Os02t0768100-01">
    <property type="protein sequence ID" value="Os02t0768100-01"/>
    <property type="gene ID" value="Os02g0768100"/>
</dbReference>
<reference evidence="2 3" key="1">
    <citation type="journal article" date="2005" name="Nature">
        <title>The map-based sequence of the rice genome.</title>
        <authorList>
            <consortium name="International rice genome sequencing project (IRGSP)"/>
            <person name="Matsumoto T."/>
            <person name="Wu J."/>
            <person name="Kanamori H."/>
            <person name="Katayose Y."/>
            <person name="Fujisawa M."/>
            <person name="Namiki N."/>
            <person name="Mizuno H."/>
            <person name="Yamamoto K."/>
            <person name="Antonio B.A."/>
            <person name="Baba T."/>
            <person name="Sakata K."/>
            <person name="Nagamura Y."/>
            <person name="Aoki H."/>
            <person name="Arikawa K."/>
            <person name="Arita K."/>
            <person name="Bito T."/>
            <person name="Chiden Y."/>
            <person name="Fujitsuka N."/>
            <person name="Fukunaka R."/>
            <person name="Hamada M."/>
            <person name="Harada C."/>
            <person name="Hayashi A."/>
            <person name="Hijishita S."/>
            <person name="Honda M."/>
            <person name="Hosokawa S."/>
            <person name="Ichikawa Y."/>
            <person name="Idonuma A."/>
            <person name="Iijima M."/>
            <person name="Ikeda M."/>
            <person name="Ikeno M."/>
            <person name="Ito K."/>
            <person name="Ito S."/>
            <person name="Ito T."/>
            <person name="Ito Y."/>
            <person name="Ito Y."/>
            <person name="Iwabuchi A."/>
            <person name="Kamiya K."/>
            <person name="Karasawa W."/>
            <person name="Kurita K."/>
            <person name="Katagiri S."/>
            <person name="Kikuta A."/>
            <person name="Kobayashi H."/>
            <person name="Kobayashi N."/>
            <person name="Machita K."/>
            <person name="Maehara T."/>
            <person name="Masukawa M."/>
            <person name="Mizubayashi T."/>
            <person name="Mukai Y."/>
            <person name="Nagasaki H."/>
            <person name="Nagata Y."/>
            <person name="Naito S."/>
            <person name="Nakashima M."/>
            <person name="Nakama Y."/>
            <person name="Nakamichi Y."/>
            <person name="Nakamura M."/>
            <person name="Meguro A."/>
            <person name="Negishi M."/>
            <person name="Ohta I."/>
            <person name="Ohta T."/>
            <person name="Okamoto M."/>
            <person name="Ono N."/>
            <person name="Saji S."/>
            <person name="Sakaguchi M."/>
            <person name="Sakai K."/>
            <person name="Shibata M."/>
            <person name="Shimokawa T."/>
            <person name="Song J."/>
            <person name="Takazaki Y."/>
            <person name="Terasawa K."/>
            <person name="Tsugane M."/>
            <person name="Tsuji K."/>
            <person name="Ueda S."/>
            <person name="Waki K."/>
            <person name="Yamagata H."/>
            <person name="Yamamoto M."/>
            <person name="Yamamoto S."/>
            <person name="Yamane H."/>
            <person name="Yoshiki S."/>
            <person name="Yoshihara R."/>
            <person name="Yukawa K."/>
            <person name="Zhong H."/>
            <person name="Yano M."/>
            <person name="Yuan Q."/>
            <person name="Ouyang S."/>
            <person name="Liu J."/>
            <person name="Jones K.M."/>
            <person name="Gansberger K."/>
            <person name="Moffat K."/>
            <person name="Hill J."/>
            <person name="Bera J."/>
            <person name="Fadrosh D."/>
            <person name="Jin S."/>
            <person name="Johri S."/>
            <person name="Kim M."/>
            <person name="Overton L."/>
            <person name="Reardon M."/>
            <person name="Tsitrin T."/>
            <person name="Vuong H."/>
            <person name="Weaver B."/>
            <person name="Ciecko A."/>
            <person name="Tallon L."/>
            <person name="Jackson J."/>
            <person name="Pai G."/>
            <person name="Aken S.V."/>
            <person name="Utterback T."/>
            <person name="Reidmuller S."/>
            <person name="Feldblyum T."/>
            <person name="Hsiao J."/>
            <person name="Zismann V."/>
            <person name="Iobst S."/>
            <person name="de Vazeille A.R."/>
            <person name="Buell C.R."/>
            <person name="Ying K."/>
            <person name="Li Y."/>
            <person name="Lu T."/>
            <person name="Huang Y."/>
            <person name="Zhao Q."/>
            <person name="Feng Q."/>
            <person name="Zhang L."/>
            <person name="Zhu J."/>
            <person name="Weng Q."/>
            <person name="Mu J."/>
            <person name="Lu Y."/>
            <person name="Fan D."/>
            <person name="Liu Y."/>
            <person name="Guan J."/>
            <person name="Zhang Y."/>
            <person name="Yu S."/>
            <person name="Liu X."/>
            <person name="Zhang Y."/>
            <person name="Hong G."/>
            <person name="Han B."/>
            <person name="Choisne N."/>
            <person name="Demange N."/>
            <person name="Orjeda G."/>
            <person name="Samain S."/>
            <person name="Cattolico L."/>
            <person name="Pelletier E."/>
            <person name="Couloux A."/>
            <person name="Segurens B."/>
            <person name="Wincker P."/>
            <person name="D'Hont A."/>
            <person name="Scarpelli C."/>
            <person name="Weissenbach J."/>
            <person name="Salanoubat M."/>
            <person name="Quetier F."/>
            <person name="Yu Y."/>
            <person name="Kim H.R."/>
            <person name="Rambo T."/>
            <person name="Currie J."/>
            <person name="Collura K."/>
            <person name="Luo M."/>
            <person name="Yang T."/>
            <person name="Ammiraju J.S.S."/>
            <person name="Engler F."/>
            <person name="Soderlund C."/>
            <person name="Wing R.A."/>
            <person name="Palmer L.E."/>
            <person name="de la Bastide M."/>
            <person name="Spiegel L."/>
            <person name="Nascimento L."/>
            <person name="Zutavern T."/>
            <person name="O'Shaughnessy A."/>
            <person name="Dike S."/>
            <person name="Dedhia N."/>
            <person name="Preston R."/>
            <person name="Balija V."/>
            <person name="McCombie W.R."/>
            <person name="Chow T."/>
            <person name="Chen H."/>
            <person name="Chung M."/>
            <person name="Chen C."/>
            <person name="Shaw J."/>
            <person name="Wu H."/>
            <person name="Hsiao K."/>
            <person name="Chao Y."/>
            <person name="Chu M."/>
            <person name="Cheng C."/>
            <person name="Hour A."/>
            <person name="Lee P."/>
            <person name="Lin S."/>
            <person name="Lin Y."/>
            <person name="Liou J."/>
            <person name="Liu S."/>
            <person name="Hsing Y."/>
            <person name="Raghuvanshi S."/>
            <person name="Mohanty A."/>
            <person name="Bharti A.K."/>
            <person name="Gaur A."/>
            <person name="Gupta V."/>
            <person name="Kumar D."/>
            <person name="Ravi V."/>
            <person name="Vij S."/>
            <person name="Kapur A."/>
            <person name="Khurana P."/>
            <person name="Khurana P."/>
            <person name="Khurana J.P."/>
            <person name="Tyagi A.K."/>
            <person name="Gaikwad K."/>
            <person name="Singh A."/>
            <person name="Dalal V."/>
            <person name="Srivastava S."/>
            <person name="Dixit A."/>
            <person name="Pal A.K."/>
            <person name="Ghazi I.A."/>
            <person name="Yadav M."/>
            <person name="Pandit A."/>
            <person name="Bhargava A."/>
            <person name="Sureshbabu K."/>
            <person name="Batra K."/>
            <person name="Sharma T.R."/>
            <person name="Mohapatra T."/>
            <person name="Singh N.K."/>
            <person name="Messing J."/>
            <person name="Nelson A.B."/>
            <person name="Fuks G."/>
            <person name="Kavchok S."/>
            <person name="Keizer G."/>
            <person name="Linton E."/>
            <person name="Llaca V."/>
            <person name="Song R."/>
            <person name="Tanyolac B."/>
            <person name="Young S."/>
            <person name="Ho-Il K."/>
            <person name="Hahn J.H."/>
            <person name="Sangsakoo G."/>
            <person name="Vanavichit A."/>
            <person name="de Mattos Luiz.A.T."/>
            <person name="Zimmer P.D."/>
            <person name="Malone G."/>
            <person name="Dellagostin O."/>
            <person name="de Oliveira A.C."/>
            <person name="Bevan M."/>
            <person name="Bancroft I."/>
            <person name="Minx P."/>
            <person name="Cordum H."/>
            <person name="Wilson R."/>
            <person name="Cheng Z."/>
            <person name="Jin W."/>
            <person name="Jiang J."/>
            <person name="Leong S.A."/>
            <person name="Iwama H."/>
            <person name="Gojobori T."/>
            <person name="Itoh T."/>
            <person name="Niimura Y."/>
            <person name="Fujii Y."/>
            <person name="Habara T."/>
            <person name="Sakai H."/>
            <person name="Sato Y."/>
            <person name="Wilson G."/>
            <person name="Kumar K."/>
            <person name="McCouch S."/>
            <person name="Juretic N."/>
            <person name="Hoen D."/>
            <person name="Wright S."/>
            <person name="Bruskiewich R."/>
            <person name="Bureau T."/>
            <person name="Miyao A."/>
            <person name="Hirochika H."/>
            <person name="Nishikawa T."/>
            <person name="Kadowaki K."/>
            <person name="Sugiura M."/>
            <person name="Burr B."/>
            <person name="Sasaki T."/>
        </authorList>
    </citation>
    <scope>NUCLEOTIDE SEQUENCE [LARGE SCALE GENOMIC DNA]</scope>
    <source>
        <strain evidence="3">cv. Nipponbare</strain>
    </source>
</reference>
<sequence length="115" mass="12396">MIRRLISAESCCRRKVFLPGSTPGSSSGMVSDAWSWRGRSMKRTSTKTPMERNSTRTHLASTAPPIVAAYRRTAEPWPAAGAVLCTACSASPALPMVSASATGFSQARQRRNHQS</sequence>
<name>A0A0P0VPZ0_ORYSJ</name>
<dbReference type="AlphaFoldDB" id="A0A0P0VPZ0"/>
<dbReference type="EMBL" id="AP008208">
    <property type="protein sequence ID" value="BAF10150.1"/>
    <property type="molecule type" value="Genomic_DNA"/>
</dbReference>